<proteinExistence type="inferred from homology"/>
<dbReference type="GO" id="GO:0004617">
    <property type="term" value="F:phosphoglycerate dehydrogenase activity"/>
    <property type="evidence" value="ECO:0007669"/>
    <property type="project" value="UniProtKB-ARBA"/>
</dbReference>
<name>A0A1F6E6Z5_9BACT</name>
<dbReference type="Pfam" id="PF00389">
    <property type="entry name" value="2-Hacid_dh"/>
    <property type="match status" value="1"/>
</dbReference>
<evidence type="ECO:0000259" key="5">
    <source>
        <dbReference type="Pfam" id="PF00389"/>
    </source>
</evidence>
<comment type="caution">
    <text evidence="7">The sequence shown here is derived from an EMBL/GenBank/DDBJ whole genome shotgun (WGS) entry which is preliminary data.</text>
</comment>
<dbReference type="PROSITE" id="PS00671">
    <property type="entry name" value="D_2_HYDROXYACID_DH_3"/>
    <property type="match status" value="1"/>
</dbReference>
<dbReference type="SUPFAM" id="SSF51735">
    <property type="entry name" value="NAD(P)-binding Rossmann-fold domains"/>
    <property type="match status" value="1"/>
</dbReference>
<dbReference type="Pfam" id="PF02826">
    <property type="entry name" value="2-Hacid_dh_C"/>
    <property type="match status" value="1"/>
</dbReference>
<dbReference type="PROSITE" id="PS00065">
    <property type="entry name" value="D_2_HYDROXYACID_DH_1"/>
    <property type="match status" value="1"/>
</dbReference>
<evidence type="ECO:0000256" key="4">
    <source>
        <dbReference type="RuleBase" id="RU003719"/>
    </source>
</evidence>
<dbReference type="AlphaFoldDB" id="A0A1F6E6Z5"/>
<dbReference type="PROSITE" id="PS00670">
    <property type="entry name" value="D_2_HYDROXYACID_DH_2"/>
    <property type="match status" value="1"/>
</dbReference>
<dbReference type="PANTHER" id="PTHR43026:SF1">
    <property type="entry name" value="2-HYDROXYACID DEHYDROGENASE HOMOLOG 1-RELATED"/>
    <property type="match status" value="1"/>
</dbReference>
<dbReference type="EMBL" id="MFLL01000013">
    <property type="protein sequence ID" value="OGG69401.1"/>
    <property type="molecule type" value="Genomic_DNA"/>
</dbReference>
<dbReference type="InterPro" id="IPR006140">
    <property type="entry name" value="D-isomer_DH_NAD-bd"/>
</dbReference>
<evidence type="ECO:0000256" key="3">
    <source>
        <dbReference type="ARBA" id="ARBA00023027"/>
    </source>
</evidence>
<evidence type="ECO:0000256" key="2">
    <source>
        <dbReference type="ARBA" id="ARBA00023002"/>
    </source>
</evidence>
<gene>
    <name evidence="7" type="ORF">A3C20_03620</name>
</gene>
<feature type="domain" description="D-isomer specific 2-hydroxyacid dehydrogenase catalytic" evidence="5">
    <location>
        <begin position="3"/>
        <end position="331"/>
    </location>
</feature>
<evidence type="ECO:0000256" key="1">
    <source>
        <dbReference type="ARBA" id="ARBA00005854"/>
    </source>
</evidence>
<dbReference type="GO" id="GO:0051287">
    <property type="term" value="F:NAD binding"/>
    <property type="evidence" value="ECO:0007669"/>
    <property type="project" value="InterPro"/>
</dbReference>
<dbReference type="InterPro" id="IPR029752">
    <property type="entry name" value="D-isomer_DH_CS1"/>
</dbReference>
<dbReference type="FunFam" id="3.40.50.720:FF:000041">
    <property type="entry name" value="D-3-phosphoglycerate dehydrogenase"/>
    <property type="match status" value="1"/>
</dbReference>
<organism evidence="7 8">
    <name type="scientific">Candidatus Kaiserbacteria bacterium RIFCSPHIGHO2_02_FULL_55_25</name>
    <dbReference type="NCBI Taxonomy" id="1798498"/>
    <lineage>
        <taxon>Bacteria</taxon>
        <taxon>Candidatus Kaiseribacteriota</taxon>
    </lineage>
</organism>
<keyword evidence="2 4" id="KW-0560">Oxidoreductase</keyword>
<evidence type="ECO:0000313" key="8">
    <source>
        <dbReference type="Proteomes" id="UP000176914"/>
    </source>
</evidence>
<evidence type="ECO:0000259" key="6">
    <source>
        <dbReference type="Pfam" id="PF02826"/>
    </source>
</evidence>
<dbReference type="SUPFAM" id="SSF52283">
    <property type="entry name" value="Formate/glycerate dehydrogenase catalytic domain-like"/>
    <property type="match status" value="1"/>
</dbReference>
<protein>
    <recommendedName>
        <fullName evidence="9">Hydroxyacid dehydrogenase</fullName>
    </recommendedName>
</protein>
<keyword evidence="3" id="KW-0520">NAD</keyword>
<dbReference type="GO" id="GO:0047545">
    <property type="term" value="F:(S)-2-hydroxyglutarate dehydrogenase activity"/>
    <property type="evidence" value="ECO:0007669"/>
    <property type="project" value="UniProtKB-ARBA"/>
</dbReference>
<sequence>MKILVFDADQSVRDTFTAGLTGHNIVYIDGSVSPETLKEHADTEVVSLFVASGFTKEHVAALPALKCIAARSTGVDNIDMTAVKERGIVVCNVPSYGARTVAEFTFSLLLAISRRLPEAANQVRQEGNFETKALEGFDLFGRTIGVIGTGAIGKNVVKIALGFGMKVLMCDKFPAQGLETSEAKYVSLDELLAQSDIVTLHVPYFPENHHLLGKEAFAKMKRGAYIINTARGELIDTNALLVALKDGTVAGAGLDVLEGERALKDEMELVMGTESINTLKAVIRDHMLIDMPRVVVTPHIAFFSREAYTEILSTSAKNIVNFAAGTPSNIVKM</sequence>
<evidence type="ECO:0008006" key="9">
    <source>
        <dbReference type="Google" id="ProtNLM"/>
    </source>
</evidence>
<reference evidence="7 8" key="1">
    <citation type="journal article" date="2016" name="Nat. Commun.">
        <title>Thousands of microbial genomes shed light on interconnected biogeochemical processes in an aquifer system.</title>
        <authorList>
            <person name="Anantharaman K."/>
            <person name="Brown C.T."/>
            <person name="Hug L.A."/>
            <person name="Sharon I."/>
            <person name="Castelle C.J."/>
            <person name="Probst A.J."/>
            <person name="Thomas B.C."/>
            <person name="Singh A."/>
            <person name="Wilkins M.J."/>
            <person name="Karaoz U."/>
            <person name="Brodie E.L."/>
            <person name="Williams K.H."/>
            <person name="Hubbard S.S."/>
            <person name="Banfield J.F."/>
        </authorList>
    </citation>
    <scope>NUCLEOTIDE SEQUENCE [LARGE SCALE GENOMIC DNA]</scope>
</reference>
<dbReference type="InterPro" id="IPR006139">
    <property type="entry name" value="D-isomer_2_OHA_DH_cat_dom"/>
</dbReference>
<dbReference type="InterPro" id="IPR036291">
    <property type="entry name" value="NAD(P)-bd_dom_sf"/>
</dbReference>
<dbReference type="PANTHER" id="PTHR43026">
    <property type="entry name" value="2-HYDROXYACID DEHYDROGENASE HOMOLOG 1-RELATED"/>
    <property type="match status" value="1"/>
</dbReference>
<dbReference type="InterPro" id="IPR058205">
    <property type="entry name" value="D-LDH-like"/>
</dbReference>
<dbReference type="GO" id="GO:0006564">
    <property type="term" value="P:L-serine biosynthetic process"/>
    <property type="evidence" value="ECO:0007669"/>
    <property type="project" value="UniProtKB-ARBA"/>
</dbReference>
<dbReference type="Gene3D" id="3.40.50.720">
    <property type="entry name" value="NAD(P)-binding Rossmann-like Domain"/>
    <property type="match status" value="2"/>
</dbReference>
<accession>A0A1F6E6Z5</accession>
<dbReference type="InterPro" id="IPR029753">
    <property type="entry name" value="D-isomer_DH_CS"/>
</dbReference>
<evidence type="ECO:0000313" key="7">
    <source>
        <dbReference type="EMBL" id="OGG69401.1"/>
    </source>
</evidence>
<dbReference type="GO" id="GO:0008720">
    <property type="term" value="F:D-lactate dehydrogenase (NAD+) activity"/>
    <property type="evidence" value="ECO:0007669"/>
    <property type="project" value="TreeGrafter"/>
</dbReference>
<comment type="similarity">
    <text evidence="1 4">Belongs to the D-isomer specific 2-hydroxyacid dehydrogenase family.</text>
</comment>
<dbReference type="Proteomes" id="UP000176914">
    <property type="component" value="Unassembled WGS sequence"/>
</dbReference>
<feature type="domain" description="D-isomer specific 2-hydroxyacid dehydrogenase NAD-binding" evidence="6">
    <location>
        <begin position="106"/>
        <end position="301"/>
    </location>
</feature>